<reference evidence="1" key="2">
    <citation type="journal article" date="1994" name="J. Virol.">
        <title>A baculovirus gene involved in late gene expression predicts a large polypeptide with a conserved motif of RNA polymerases.</title>
        <authorList>
            <person name="Passarelli A.L."/>
            <person name="Todd J.W."/>
            <person name="Miller L.K."/>
        </authorList>
    </citation>
    <scope>NUCLEOTIDE SEQUENCE</scope>
    <source>
        <strain evidence="1">L-1</strain>
    </source>
</reference>
<protein>
    <submittedName>
        <fullName evidence="1">20.6 kDa protein</fullName>
    </submittedName>
</protein>
<organism evidence="1">
    <name type="scientific">Autographa californica nuclear polyhedrosis virus</name>
    <name type="common">AcMNPV</name>
    <dbReference type="NCBI Taxonomy" id="46015"/>
    <lineage>
        <taxon>Viruses</taxon>
        <taxon>Viruses incertae sedis</taxon>
        <taxon>Naldaviricetes</taxon>
        <taxon>Lefavirales</taxon>
        <taxon>Baculoviridae</taxon>
        <taxon>Alphabaculovirus</taxon>
        <taxon>Alphabaculovirus aucalifornicae</taxon>
    </lineage>
</organism>
<reference evidence="1" key="1">
    <citation type="journal article" date="1988" name="J. Virol.">
        <title>Characterization of an early gene accelerating expression of late genes of the baculovirus Autographa californica nuclear polyhedrosis virus.</title>
        <authorList>
            <person name="Crawford A."/>
            <person name="Miller L.K."/>
        </authorList>
    </citation>
    <scope>NUCLEOTIDE SEQUENCE</scope>
    <source>
        <strain evidence="1">L-1</strain>
    </source>
</reference>
<proteinExistence type="predicted"/>
<name>Q64803_NPVAC</name>
<organismHost>
    <name type="scientific">Lepidoptera</name>
    <name type="common">moths &amp; butterflies</name>
    <dbReference type="NCBI Taxonomy" id="7088"/>
</organismHost>
<accession>Q64803</accession>
<dbReference type="EMBL" id="U04879">
    <property type="protein sequence ID" value="AAA20061.1"/>
    <property type="molecule type" value="Genomic_DNA"/>
</dbReference>
<sequence length="187" mass="20618">MDTLSGTLRSHLYFLKPSACSCNDTSATCEVSITCMLTPRLSQSKVACGSRSLKVSTSLFKTAPVLNSASNIFSSDSNCSCSLIQLILRRRCELLFNRACMFAIVQALSIFHYRIVAHQQAGHHVELAAVLRQVGPAAHPMQTFRHSVAYERLILCPLIEASAFDFFVSSVACFNKFFENIVGCIIK</sequence>
<evidence type="ECO:0000313" key="1">
    <source>
        <dbReference type="EMBL" id="AAA20061.1"/>
    </source>
</evidence>